<reference evidence="1" key="1">
    <citation type="journal article" date="2015" name="Nature">
        <title>Complex archaea that bridge the gap between prokaryotes and eukaryotes.</title>
        <authorList>
            <person name="Spang A."/>
            <person name="Saw J.H."/>
            <person name="Jorgensen S.L."/>
            <person name="Zaremba-Niedzwiedzka K."/>
            <person name="Martijn J."/>
            <person name="Lind A.E."/>
            <person name="van Eijk R."/>
            <person name="Schleper C."/>
            <person name="Guy L."/>
            <person name="Ettema T.J."/>
        </authorList>
    </citation>
    <scope>NUCLEOTIDE SEQUENCE</scope>
</reference>
<organism evidence="1">
    <name type="scientific">marine sediment metagenome</name>
    <dbReference type="NCBI Taxonomy" id="412755"/>
    <lineage>
        <taxon>unclassified sequences</taxon>
        <taxon>metagenomes</taxon>
        <taxon>ecological metagenomes</taxon>
    </lineage>
</organism>
<accession>A0A0F9C7V6</accession>
<protein>
    <submittedName>
        <fullName evidence="1">Uncharacterized protein</fullName>
    </submittedName>
</protein>
<sequence length="57" mass="6384">MTTTQVLTNAFNTQQPVETWANKDKEFKVLKGIVSRLEALSGDEATEKGLAMLRLFL</sequence>
<evidence type="ECO:0000313" key="1">
    <source>
        <dbReference type="EMBL" id="KKL22387.1"/>
    </source>
</evidence>
<dbReference type="AlphaFoldDB" id="A0A0F9C7V6"/>
<comment type="caution">
    <text evidence="1">The sequence shown here is derived from an EMBL/GenBank/DDBJ whole genome shotgun (WGS) entry which is preliminary data.</text>
</comment>
<proteinExistence type="predicted"/>
<feature type="non-terminal residue" evidence="1">
    <location>
        <position position="57"/>
    </location>
</feature>
<name>A0A0F9C7V6_9ZZZZ</name>
<gene>
    <name evidence="1" type="ORF">LCGC14_2435980</name>
</gene>
<dbReference type="EMBL" id="LAZR01037372">
    <property type="protein sequence ID" value="KKL22387.1"/>
    <property type="molecule type" value="Genomic_DNA"/>
</dbReference>